<dbReference type="Proteomes" id="UP000320766">
    <property type="component" value="Unassembled WGS sequence"/>
</dbReference>
<feature type="transmembrane region" description="Helical" evidence="1">
    <location>
        <begin position="39"/>
        <end position="56"/>
    </location>
</feature>
<comment type="caution">
    <text evidence="2">The sequence shown here is derived from an EMBL/GenBank/DDBJ whole genome shotgun (WGS) entry which is preliminary data.</text>
</comment>
<evidence type="ECO:0000313" key="2">
    <source>
        <dbReference type="EMBL" id="RZN67699.1"/>
    </source>
</evidence>
<sequence length="256" mass="29087">MVKPIKNRIREPFLEISMTGGVREILTRRELLSIIRTRTMLSPLMYIFIFLFIPLFNWMGRKGYMLFASSQGGFEYVIFTTIMFMVMGVGGMVQRRFSKDRGTIWIQKSLPLKTEHVVDSISYAVTMIGMIYAVVILIILSIFYGSQTFAYIPLIIATGAIGANFSVYSNIASPVSEDISIPPNMLFMMFLSFLLITPCYIPVFYMPMLAPYFGMDHVSTSLILLTSLLVLIYAIPATFFLRRAAAKKLDEYEATL</sequence>
<feature type="transmembrane region" description="Helical" evidence="1">
    <location>
        <begin position="121"/>
        <end position="144"/>
    </location>
</feature>
<reference evidence="2 3" key="1">
    <citation type="journal article" date="2019" name="Nat. Microbiol.">
        <title>Wide diversity of methane and short-chain alkane metabolisms in uncultured archaea.</title>
        <authorList>
            <person name="Borrel G."/>
            <person name="Adam P.S."/>
            <person name="McKay L.J."/>
            <person name="Chen L.X."/>
            <person name="Sierra-Garcia I.N."/>
            <person name="Sieber C.M."/>
            <person name="Letourneur Q."/>
            <person name="Ghozlane A."/>
            <person name="Andersen G.L."/>
            <person name="Li W.J."/>
            <person name="Hallam S.J."/>
            <person name="Muyzer G."/>
            <person name="de Oliveira V.M."/>
            <person name="Inskeep W.P."/>
            <person name="Banfield J.F."/>
            <person name="Gribaldo S."/>
        </authorList>
    </citation>
    <scope>NUCLEOTIDE SEQUENCE [LARGE SCALE GENOMIC DNA]</scope>
    <source>
        <strain evidence="2">NM1b</strain>
    </source>
</reference>
<keyword evidence="1" id="KW-0472">Membrane</keyword>
<dbReference type="AlphaFoldDB" id="A0A520KV29"/>
<feature type="transmembrane region" description="Helical" evidence="1">
    <location>
        <begin position="76"/>
        <end position="93"/>
    </location>
</feature>
<keyword evidence="1" id="KW-0812">Transmembrane</keyword>
<evidence type="ECO:0000313" key="3">
    <source>
        <dbReference type="Proteomes" id="UP000320766"/>
    </source>
</evidence>
<protein>
    <submittedName>
        <fullName evidence="2">Uncharacterized protein</fullName>
    </submittedName>
</protein>
<name>A0A520KV29_9EURY</name>
<proteinExistence type="predicted"/>
<dbReference type="EMBL" id="RXIL01000132">
    <property type="protein sequence ID" value="RZN67699.1"/>
    <property type="molecule type" value="Genomic_DNA"/>
</dbReference>
<organism evidence="2 3">
    <name type="scientific">Candidatus Methanolliviera hydrocarbonicum</name>
    <dbReference type="NCBI Taxonomy" id="2491085"/>
    <lineage>
        <taxon>Archaea</taxon>
        <taxon>Methanobacteriati</taxon>
        <taxon>Methanobacteriota</taxon>
        <taxon>Candidatus Methanoliparia</taxon>
        <taxon>Candidatus Methanoliparales</taxon>
        <taxon>Candidatus Methanollivieraceae</taxon>
        <taxon>Candidatus Methanolliviera</taxon>
    </lineage>
</organism>
<accession>A0A520KV29</accession>
<evidence type="ECO:0000256" key="1">
    <source>
        <dbReference type="SAM" id="Phobius"/>
    </source>
</evidence>
<feature type="transmembrane region" description="Helical" evidence="1">
    <location>
        <begin position="185"/>
        <end position="206"/>
    </location>
</feature>
<keyword evidence="1" id="KW-1133">Transmembrane helix</keyword>
<feature type="transmembrane region" description="Helical" evidence="1">
    <location>
        <begin position="150"/>
        <end position="173"/>
    </location>
</feature>
<feature type="transmembrane region" description="Helical" evidence="1">
    <location>
        <begin position="218"/>
        <end position="241"/>
    </location>
</feature>
<gene>
    <name evidence="2" type="ORF">EF807_07245</name>
</gene>